<evidence type="ECO:0000313" key="8">
    <source>
        <dbReference type="Proteomes" id="UP001238601"/>
    </source>
</evidence>
<dbReference type="InterPro" id="IPR011010">
    <property type="entry name" value="DNA_brk_join_enz"/>
</dbReference>
<dbReference type="RefSeq" id="WP_160765908.1">
    <property type="nucleotide sequence ID" value="NZ_JAUSWK010000002.1"/>
</dbReference>
<dbReference type="InterPro" id="IPR002104">
    <property type="entry name" value="Integrase_catalytic"/>
</dbReference>
<name>A0A6I4U7J6_9SPHN</name>
<reference evidence="5 8" key="2">
    <citation type="submission" date="2023-07" db="EMBL/GenBank/DDBJ databases">
        <title>Genomic Encyclopedia of Type Strains, Phase IV (KMG-IV): sequencing the most valuable type-strain genomes for metagenomic binning, comparative biology and taxonomic classification.</title>
        <authorList>
            <person name="Goeker M."/>
        </authorList>
    </citation>
    <scope>NUCLEOTIDE SEQUENCE [LARGE SCALE GENOMIC DNA]</scope>
    <source>
        <strain evidence="5 8">DSM 14432</strain>
    </source>
</reference>
<dbReference type="GO" id="GO:0003677">
    <property type="term" value="F:DNA binding"/>
    <property type="evidence" value="ECO:0007669"/>
    <property type="project" value="InterPro"/>
</dbReference>
<evidence type="ECO:0000256" key="3">
    <source>
        <dbReference type="SAM" id="MobiDB-lite"/>
    </source>
</evidence>
<dbReference type="Proteomes" id="UP000439914">
    <property type="component" value="Unassembled WGS sequence"/>
</dbReference>
<dbReference type="GO" id="GO:0006310">
    <property type="term" value="P:DNA recombination"/>
    <property type="evidence" value="ECO:0007669"/>
    <property type="project" value="UniProtKB-KW"/>
</dbReference>
<dbReference type="Proteomes" id="UP001238601">
    <property type="component" value="Unassembled WGS sequence"/>
</dbReference>
<dbReference type="PROSITE" id="PS51898">
    <property type="entry name" value="TYR_RECOMBINASE"/>
    <property type="match status" value="1"/>
</dbReference>
<keyword evidence="2" id="KW-0233">DNA recombination</keyword>
<dbReference type="EMBL" id="JAUSWK010000002">
    <property type="protein sequence ID" value="MDQ0565992.1"/>
    <property type="molecule type" value="Genomic_DNA"/>
</dbReference>
<comment type="caution">
    <text evidence="6">The sequence shown here is derived from an EMBL/GenBank/DDBJ whole genome shotgun (WGS) entry which is preliminary data.</text>
</comment>
<dbReference type="PANTHER" id="PTHR30349:SF88">
    <property type="entry name" value="BLL1584 PROTEIN"/>
    <property type="match status" value="1"/>
</dbReference>
<evidence type="ECO:0000256" key="1">
    <source>
        <dbReference type="ARBA" id="ARBA00022908"/>
    </source>
</evidence>
<keyword evidence="8" id="KW-1185">Reference proteome</keyword>
<dbReference type="GeneID" id="93686352"/>
<dbReference type="GO" id="GO:0015074">
    <property type="term" value="P:DNA integration"/>
    <property type="evidence" value="ECO:0007669"/>
    <property type="project" value="UniProtKB-KW"/>
</dbReference>
<reference evidence="6 7" key="1">
    <citation type="submission" date="2019-12" db="EMBL/GenBank/DDBJ databases">
        <title>Genomic-based taxomic classification of the family Erythrobacteraceae.</title>
        <authorList>
            <person name="Xu L."/>
        </authorList>
    </citation>
    <scope>NUCLEOTIDE SEQUENCE [LARGE SCALE GENOMIC DNA]</scope>
    <source>
        <strain evidence="6 7">CGMCC 1.8703</strain>
    </source>
</reference>
<organism evidence="6 7">
    <name type="scientific">Qipengyuania citrea</name>
    <dbReference type="NCBI Taxonomy" id="225971"/>
    <lineage>
        <taxon>Bacteria</taxon>
        <taxon>Pseudomonadati</taxon>
        <taxon>Pseudomonadota</taxon>
        <taxon>Alphaproteobacteria</taxon>
        <taxon>Sphingomonadales</taxon>
        <taxon>Erythrobacteraceae</taxon>
        <taxon>Qipengyuania</taxon>
    </lineage>
</organism>
<protein>
    <submittedName>
        <fullName evidence="5">Site-specific recombinase XerD</fullName>
    </submittedName>
    <submittedName>
        <fullName evidence="6">Tyrosine-type recombinase/integrase</fullName>
    </submittedName>
</protein>
<proteinExistence type="predicted"/>
<feature type="region of interest" description="Disordered" evidence="3">
    <location>
        <begin position="1"/>
        <end position="20"/>
    </location>
</feature>
<evidence type="ECO:0000313" key="6">
    <source>
        <dbReference type="EMBL" id="MXP34356.1"/>
    </source>
</evidence>
<dbReference type="Gene3D" id="1.10.443.10">
    <property type="entry name" value="Intergrase catalytic core"/>
    <property type="match status" value="1"/>
</dbReference>
<dbReference type="SUPFAM" id="SSF56349">
    <property type="entry name" value="DNA breaking-rejoining enzymes"/>
    <property type="match status" value="1"/>
</dbReference>
<evidence type="ECO:0000259" key="4">
    <source>
        <dbReference type="PROSITE" id="PS51898"/>
    </source>
</evidence>
<dbReference type="AlphaFoldDB" id="A0A6I4U7J6"/>
<evidence type="ECO:0000313" key="7">
    <source>
        <dbReference type="Proteomes" id="UP000439914"/>
    </source>
</evidence>
<feature type="domain" description="Tyr recombinase" evidence="4">
    <location>
        <begin position="212"/>
        <end position="385"/>
    </location>
</feature>
<sequence length="393" mass="44417">MPDLSRIGDREKLKPKAGDEPHWHRLRQGVYLGYRPSKKTAGGTWFARFYDADNNRNKRKRLGDYGTLSGHDVFRQAKADAEVWAATVESGGELARSMVTVRDACEAYLEQKPGSIAEGVFRRHVYSDPIAKVKLEKLRRHHLRSWRKRLEQAPALVSRSKTGEKRWKERAKSTVNRDMVPLRAALRQVLEPGRPGSDAAWQEALKPFKGAGKPRDLYLDRVERKRLIDAVSDEARPFVKGLCLLPLRPGALAALTAREFDQRTRSLIVGKDKNDRSRQISLPKDTTDFFAEQVEQKPPASYIFVRSSGKAWAKDSWKRPIKEATKAANLPIAVCAYTLRHSVITDLIRARLPILTVAQLSGTSVAMIEKHYGHLVHDDSEDALSTLLLEDVD</sequence>
<evidence type="ECO:0000313" key="5">
    <source>
        <dbReference type="EMBL" id="MDQ0565992.1"/>
    </source>
</evidence>
<gene>
    <name evidence="6" type="ORF">GRI55_01065</name>
    <name evidence="5" type="ORF">QOZ97_001525</name>
</gene>
<dbReference type="Pfam" id="PF00589">
    <property type="entry name" value="Phage_integrase"/>
    <property type="match status" value="1"/>
</dbReference>
<accession>A0A6I4U7J6</accession>
<dbReference type="PANTHER" id="PTHR30349">
    <property type="entry name" value="PHAGE INTEGRASE-RELATED"/>
    <property type="match status" value="1"/>
</dbReference>
<evidence type="ECO:0000256" key="2">
    <source>
        <dbReference type="ARBA" id="ARBA00023172"/>
    </source>
</evidence>
<dbReference type="InterPro" id="IPR050090">
    <property type="entry name" value="Tyrosine_recombinase_XerCD"/>
</dbReference>
<dbReference type="InterPro" id="IPR013762">
    <property type="entry name" value="Integrase-like_cat_sf"/>
</dbReference>
<dbReference type="EMBL" id="WTYG01000001">
    <property type="protein sequence ID" value="MXP34356.1"/>
    <property type="molecule type" value="Genomic_DNA"/>
</dbReference>
<keyword evidence="1" id="KW-0229">DNA integration</keyword>